<sequence length="135" mass="15273">MTVLKDNANICVDNNSALQKKTNNEFAAIFNAHPFGFDNNSLFNNESIFQGVGSKLHIADVLRRFYTLYSGKAPHIDFYAWLKLTVLLPLLPMKHDIKLENSQFCAESQEPKYTLRRKLGGPAVILCLNPSNRCI</sequence>
<dbReference type="Proteomes" id="UP000092460">
    <property type="component" value="Unassembled WGS sequence"/>
</dbReference>
<accession>A0A1B0B207</accession>
<proteinExistence type="predicted"/>
<protein>
    <submittedName>
        <fullName evidence="1">Uncharacterized protein</fullName>
    </submittedName>
</protein>
<dbReference type="AlphaFoldDB" id="A0A1B0B207"/>
<organism evidence="1 2">
    <name type="scientific">Glossina palpalis gambiensis</name>
    <dbReference type="NCBI Taxonomy" id="67801"/>
    <lineage>
        <taxon>Eukaryota</taxon>
        <taxon>Metazoa</taxon>
        <taxon>Ecdysozoa</taxon>
        <taxon>Arthropoda</taxon>
        <taxon>Hexapoda</taxon>
        <taxon>Insecta</taxon>
        <taxon>Pterygota</taxon>
        <taxon>Neoptera</taxon>
        <taxon>Endopterygota</taxon>
        <taxon>Diptera</taxon>
        <taxon>Brachycera</taxon>
        <taxon>Muscomorpha</taxon>
        <taxon>Hippoboscoidea</taxon>
        <taxon>Glossinidae</taxon>
        <taxon>Glossina</taxon>
    </lineage>
</organism>
<name>A0A1B0B207_9MUSC</name>
<dbReference type="VEuPathDB" id="VectorBase:GPPI016281"/>
<evidence type="ECO:0000313" key="1">
    <source>
        <dbReference type="EnsemblMetazoa" id="GPPI016281-PA"/>
    </source>
</evidence>
<keyword evidence="2" id="KW-1185">Reference proteome</keyword>
<reference evidence="2" key="1">
    <citation type="submission" date="2015-01" db="EMBL/GenBank/DDBJ databases">
        <authorList>
            <person name="Aksoy S."/>
            <person name="Warren W."/>
            <person name="Wilson R.K."/>
        </authorList>
    </citation>
    <scope>NUCLEOTIDE SEQUENCE [LARGE SCALE GENOMIC DNA]</scope>
    <source>
        <strain evidence="2">IAEA</strain>
    </source>
</reference>
<evidence type="ECO:0000313" key="2">
    <source>
        <dbReference type="Proteomes" id="UP000092460"/>
    </source>
</evidence>
<reference evidence="1" key="2">
    <citation type="submission" date="2020-05" db="UniProtKB">
        <authorList>
            <consortium name="EnsemblMetazoa"/>
        </authorList>
    </citation>
    <scope>IDENTIFICATION</scope>
    <source>
        <strain evidence="1">IAEA</strain>
    </source>
</reference>
<dbReference type="EnsemblMetazoa" id="GPPI016281-RA">
    <property type="protein sequence ID" value="GPPI016281-PA"/>
    <property type="gene ID" value="GPPI016281"/>
</dbReference>
<dbReference type="EMBL" id="JXJN01007393">
    <property type="status" value="NOT_ANNOTATED_CDS"/>
    <property type="molecule type" value="Genomic_DNA"/>
</dbReference>